<evidence type="ECO:0000256" key="3">
    <source>
        <dbReference type="ARBA" id="ARBA00022525"/>
    </source>
</evidence>
<comment type="subcellular location">
    <subcellularLocation>
        <location evidence="1">Host cell</location>
    </subcellularLocation>
    <subcellularLocation>
        <location evidence="2">Secreted</location>
    </subcellularLocation>
</comment>
<dbReference type="Proteomes" id="UP000760860">
    <property type="component" value="Unassembled WGS sequence"/>
</dbReference>
<dbReference type="Proteomes" id="UP000774804">
    <property type="component" value="Unassembled WGS sequence"/>
</dbReference>
<dbReference type="AlphaFoldDB" id="A0A8T1IGD3"/>
<dbReference type="EMBL" id="JAENGZ010000049">
    <property type="protein sequence ID" value="KAG6971585.1"/>
    <property type="molecule type" value="Genomic_DNA"/>
</dbReference>
<evidence type="ECO:0000313" key="8">
    <source>
        <dbReference type="EMBL" id="KAG2986404.1"/>
    </source>
</evidence>
<dbReference type="Proteomes" id="UP000735874">
    <property type="component" value="Unassembled WGS sequence"/>
</dbReference>
<evidence type="ECO:0000313" key="6">
    <source>
        <dbReference type="EMBL" id="KAG2927254.1"/>
    </source>
</evidence>
<organism evidence="9 11">
    <name type="scientific">Phytophthora cactorum</name>
    <dbReference type="NCBI Taxonomy" id="29920"/>
    <lineage>
        <taxon>Eukaryota</taxon>
        <taxon>Sar</taxon>
        <taxon>Stramenopiles</taxon>
        <taxon>Oomycota</taxon>
        <taxon>Peronosporomycetes</taxon>
        <taxon>Peronosporales</taxon>
        <taxon>Peronosporaceae</taxon>
        <taxon>Phytophthora</taxon>
    </lineage>
</organism>
<accession>A0A8T1IGD3</accession>
<dbReference type="EMBL" id="RCMI01000187">
    <property type="protein sequence ID" value="KAG2927254.1"/>
    <property type="molecule type" value="Genomic_DNA"/>
</dbReference>
<dbReference type="Proteomes" id="UP000736787">
    <property type="component" value="Unassembled WGS sequence"/>
</dbReference>
<evidence type="ECO:0000256" key="2">
    <source>
        <dbReference type="ARBA" id="ARBA00004613"/>
    </source>
</evidence>
<dbReference type="EMBL" id="RCML01000192">
    <property type="protein sequence ID" value="KAG2986404.1"/>
    <property type="molecule type" value="Genomic_DNA"/>
</dbReference>
<dbReference type="EMBL" id="RCMV01000150">
    <property type="protein sequence ID" value="KAG3223283.1"/>
    <property type="molecule type" value="Genomic_DNA"/>
</dbReference>
<feature type="domain" description="Crinkler effector protein N-terminal" evidence="4">
    <location>
        <begin position="17"/>
        <end position="95"/>
    </location>
</feature>
<dbReference type="InterPro" id="IPR045379">
    <property type="entry name" value="Crinkler_N"/>
</dbReference>
<dbReference type="GO" id="GO:0043657">
    <property type="term" value="C:host cell"/>
    <property type="evidence" value="ECO:0007669"/>
    <property type="project" value="UniProtKB-SubCell"/>
</dbReference>
<name>A0A8T1IGD3_9STRA</name>
<dbReference type="EMBL" id="RCMG01000204">
    <property type="protein sequence ID" value="KAG2859811.1"/>
    <property type="molecule type" value="Genomic_DNA"/>
</dbReference>
<dbReference type="Proteomes" id="UP000697107">
    <property type="component" value="Unassembled WGS sequence"/>
</dbReference>
<evidence type="ECO:0000313" key="10">
    <source>
        <dbReference type="EMBL" id="KAG6971585.1"/>
    </source>
</evidence>
<dbReference type="OrthoDB" id="95148at2759"/>
<gene>
    <name evidence="10" type="ORF">JG687_00001932</name>
    <name evidence="5" type="ORF">PC113_g8606</name>
    <name evidence="6" type="ORF">PC115_g7636</name>
    <name evidence="7" type="ORF">PC117_g8502</name>
    <name evidence="8" type="ORF">PC118_g7815</name>
    <name evidence="9" type="ORF">PC129_g6039</name>
</gene>
<reference evidence="9" key="1">
    <citation type="submission" date="2018-05" db="EMBL/GenBank/DDBJ databases">
        <title>Effector identification in a new, highly contiguous assembly of the strawberry crown rot pathogen Phytophthora cactorum.</title>
        <authorList>
            <person name="Armitage A.D."/>
            <person name="Nellist C.F."/>
            <person name="Bates H."/>
            <person name="Vickerstaff R.J."/>
            <person name="Harrison R.J."/>
        </authorList>
    </citation>
    <scope>NUCLEOTIDE SEQUENCE</scope>
    <source>
        <strain evidence="5">15-7</strain>
        <strain evidence="6">4032</strain>
        <strain evidence="7">4040</strain>
        <strain evidence="8">P415</strain>
        <strain evidence="9">P421</strain>
    </source>
</reference>
<evidence type="ECO:0000259" key="4">
    <source>
        <dbReference type="Pfam" id="PF20147"/>
    </source>
</evidence>
<sequence length="114" mass="12621">MVKIQEQNIPSLKMEALVCAFVGIKCKAFAVKYKPTKLVSDFKGELKHDKPSRIKSSDADGGVELYLAVTYDNGKPSWLDSGTKDAVMLKKGELTPAFQDMIHEDLENTESSQP</sequence>
<dbReference type="VEuPathDB" id="FungiDB:PC110_g7921"/>
<dbReference type="GO" id="GO:0005576">
    <property type="term" value="C:extracellular region"/>
    <property type="evidence" value="ECO:0007669"/>
    <property type="project" value="UniProtKB-SubCell"/>
</dbReference>
<protein>
    <recommendedName>
        <fullName evidence="4">Crinkler effector protein N-terminal domain-containing protein</fullName>
    </recommendedName>
</protein>
<keyword evidence="3" id="KW-0964">Secreted</keyword>
<reference evidence="10" key="2">
    <citation type="submission" date="2021-01" db="EMBL/GenBank/DDBJ databases">
        <title>Phytophthora aleatoria, a newly-described species from Pinus radiata is distinct from Phytophthora cactorum isolates based on comparative genomics.</title>
        <authorList>
            <person name="Mcdougal R."/>
            <person name="Panda P."/>
            <person name="Williams N."/>
            <person name="Studholme D.J."/>
        </authorList>
    </citation>
    <scope>NUCLEOTIDE SEQUENCE</scope>
    <source>
        <strain evidence="10">NZFS 3830</strain>
    </source>
</reference>
<evidence type="ECO:0000313" key="11">
    <source>
        <dbReference type="Proteomes" id="UP000760860"/>
    </source>
</evidence>
<comment type="caution">
    <text evidence="9">The sequence shown here is derived from an EMBL/GenBank/DDBJ whole genome shotgun (WGS) entry which is preliminary data.</text>
</comment>
<dbReference type="Proteomes" id="UP000688947">
    <property type="component" value="Unassembled WGS sequence"/>
</dbReference>
<evidence type="ECO:0000313" key="5">
    <source>
        <dbReference type="EMBL" id="KAG2859811.1"/>
    </source>
</evidence>
<dbReference type="Pfam" id="PF20147">
    <property type="entry name" value="Crinkler"/>
    <property type="match status" value="1"/>
</dbReference>
<proteinExistence type="predicted"/>
<evidence type="ECO:0000256" key="1">
    <source>
        <dbReference type="ARBA" id="ARBA00004340"/>
    </source>
</evidence>
<dbReference type="EMBL" id="RCMK01000184">
    <property type="protein sequence ID" value="KAG2945391.1"/>
    <property type="molecule type" value="Genomic_DNA"/>
</dbReference>
<evidence type="ECO:0000313" key="7">
    <source>
        <dbReference type="EMBL" id="KAG2945391.1"/>
    </source>
</evidence>
<evidence type="ECO:0000313" key="9">
    <source>
        <dbReference type="EMBL" id="KAG3223283.1"/>
    </source>
</evidence>